<reference evidence="3" key="1">
    <citation type="submission" date="2020-06" db="EMBL/GenBank/DDBJ databases">
        <authorList>
            <person name="Li T."/>
            <person name="Hu X."/>
            <person name="Zhang T."/>
            <person name="Song X."/>
            <person name="Zhang H."/>
            <person name="Dai N."/>
            <person name="Sheng W."/>
            <person name="Hou X."/>
            <person name="Wei L."/>
        </authorList>
    </citation>
    <scope>NUCLEOTIDE SEQUENCE</scope>
    <source>
        <strain evidence="3">G01</strain>
        <tissue evidence="3">Leaf</tissue>
    </source>
</reference>
<evidence type="ECO:0000313" key="3">
    <source>
        <dbReference type="EMBL" id="KAL0333309.1"/>
    </source>
</evidence>
<comment type="caution">
    <text evidence="3">The sequence shown here is derived from an EMBL/GenBank/DDBJ whole genome shotgun (WGS) entry which is preliminary data.</text>
</comment>
<feature type="compositionally biased region" description="Low complexity" evidence="1">
    <location>
        <begin position="88"/>
        <end position="98"/>
    </location>
</feature>
<dbReference type="PANTHER" id="PTHR46836:SF8">
    <property type="entry name" value="AFADIN"/>
    <property type="match status" value="1"/>
</dbReference>
<evidence type="ECO:0000256" key="1">
    <source>
        <dbReference type="SAM" id="MobiDB-lite"/>
    </source>
</evidence>
<dbReference type="PANTHER" id="PTHR46836">
    <property type="entry name" value="AFADIN"/>
    <property type="match status" value="1"/>
</dbReference>
<evidence type="ECO:0000259" key="2">
    <source>
        <dbReference type="Pfam" id="PF14309"/>
    </source>
</evidence>
<protein>
    <recommendedName>
        <fullName evidence="2">DUF4378 domain-containing protein</fullName>
    </recommendedName>
</protein>
<feature type="domain" description="DUF4378" evidence="2">
    <location>
        <begin position="203"/>
        <end position="352"/>
    </location>
</feature>
<feature type="region of interest" description="Disordered" evidence="1">
    <location>
        <begin position="71"/>
        <end position="114"/>
    </location>
</feature>
<dbReference type="Pfam" id="PF14309">
    <property type="entry name" value="DUF4378"/>
    <property type="match status" value="1"/>
</dbReference>
<gene>
    <name evidence="3" type="ORF">Sangu_1487100</name>
</gene>
<name>A0AAW2MRF0_9LAMI</name>
<organism evidence="3">
    <name type="scientific">Sesamum angustifolium</name>
    <dbReference type="NCBI Taxonomy" id="2727405"/>
    <lineage>
        <taxon>Eukaryota</taxon>
        <taxon>Viridiplantae</taxon>
        <taxon>Streptophyta</taxon>
        <taxon>Embryophyta</taxon>
        <taxon>Tracheophyta</taxon>
        <taxon>Spermatophyta</taxon>
        <taxon>Magnoliopsida</taxon>
        <taxon>eudicotyledons</taxon>
        <taxon>Gunneridae</taxon>
        <taxon>Pentapetalae</taxon>
        <taxon>asterids</taxon>
        <taxon>lamiids</taxon>
        <taxon>Lamiales</taxon>
        <taxon>Pedaliaceae</taxon>
        <taxon>Sesamum</taxon>
    </lineage>
</organism>
<reference evidence="3" key="2">
    <citation type="journal article" date="2024" name="Plant">
        <title>Genomic evolution and insights into agronomic trait innovations of Sesamum species.</title>
        <authorList>
            <person name="Miao H."/>
            <person name="Wang L."/>
            <person name="Qu L."/>
            <person name="Liu H."/>
            <person name="Sun Y."/>
            <person name="Le M."/>
            <person name="Wang Q."/>
            <person name="Wei S."/>
            <person name="Zheng Y."/>
            <person name="Lin W."/>
            <person name="Duan Y."/>
            <person name="Cao H."/>
            <person name="Xiong S."/>
            <person name="Wang X."/>
            <person name="Wei L."/>
            <person name="Li C."/>
            <person name="Ma Q."/>
            <person name="Ju M."/>
            <person name="Zhao R."/>
            <person name="Li G."/>
            <person name="Mu C."/>
            <person name="Tian Q."/>
            <person name="Mei H."/>
            <person name="Zhang T."/>
            <person name="Gao T."/>
            <person name="Zhang H."/>
        </authorList>
    </citation>
    <scope>NUCLEOTIDE SEQUENCE</scope>
    <source>
        <strain evidence="3">G01</strain>
    </source>
</reference>
<dbReference type="InterPro" id="IPR025486">
    <property type="entry name" value="DUF4378"/>
</dbReference>
<sequence>MRSDPIDRHRSKVAEGYLSHKSQDSKSRSKKPLPFQHIYINEMDSFLEANFEMQMEANVKDLSEQHLTFQVATKDDSSRSRVSAEHGSTTLSSKSSLLHPNQSSTKKNYKAAGHDQDISNLQEQQKGADHAGPVSMHEVPVIEDTPFSSESFERINAELKELLMQLQLLKMESGRHADEPAPVIAEEDIAEVENYIFKTEGWEVSYILDVLMHSGIQDSGIDMFGMTWYSLDCPLDPMLFDELEKKYRDEINRLRSERRLLFDGINSTLLETFQQHIDSYSWTMPKSGRLHSTWQKEHVIEALNKFMNQEPMTGQVTGRVIYNNMDWPDLRGEIDVIGNEIEKSLIDDMVNEILCC</sequence>
<proteinExistence type="predicted"/>
<dbReference type="AlphaFoldDB" id="A0AAW2MRF0"/>
<dbReference type="EMBL" id="JACGWK010000009">
    <property type="protein sequence ID" value="KAL0333309.1"/>
    <property type="molecule type" value="Genomic_DNA"/>
</dbReference>
<feature type="region of interest" description="Disordered" evidence="1">
    <location>
        <begin position="1"/>
        <end position="31"/>
    </location>
</feature>
<feature type="compositionally biased region" description="Basic and acidic residues" evidence="1">
    <location>
        <begin position="73"/>
        <end position="84"/>
    </location>
</feature>
<accession>A0AAW2MRF0</accession>